<evidence type="ECO:0000256" key="1">
    <source>
        <dbReference type="ARBA" id="ARBA00004477"/>
    </source>
</evidence>
<dbReference type="OrthoDB" id="7788754at2759"/>
<dbReference type="InterPro" id="IPR015894">
    <property type="entry name" value="Guanylate-bd_N"/>
</dbReference>
<dbReference type="CDD" id="cd01851">
    <property type="entry name" value="GBP"/>
    <property type="match status" value="1"/>
</dbReference>
<organism evidence="14 15">
    <name type="scientific">Ciona intestinalis</name>
    <name type="common">Transparent sea squirt</name>
    <name type="synonym">Ascidia intestinalis</name>
    <dbReference type="NCBI Taxonomy" id="7719"/>
    <lineage>
        <taxon>Eukaryota</taxon>
        <taxon>Metazoa</taxon>
        <taxon>Chordata</taxon>
        <taxon>Tunicata</taxon>
        <taxon>Ascidiacea</taxon>
        <taxon>Phlebobranchia</taxon>
        <taxon>Cionidae</taxon>
        <taxon>Ciona</taxon>
    </lineage>
</organism>
<keyword evidence="3" id="KW-0547">Nucleotide-binding</keyword>
<dbReference type="Proteomes" id="UP000008144">
    <property type="component" value="Unassembled WGS sequence"/>
</dbReference>
<evidence type="ECO:0000256" key="5">
    <source>
        <dbReference type="ARBA" id="ARBA00022824"/>
    </source>
</evidence>
<dbReference type="GO" id="GO:0007029">
    <property type="term" value="P:endoplasmic reticulum organization"/>
    <property type="evidence" value="ECO:0000318"/>
    <property type="project" value="GO_Central"/>
</dbReference>
<evidence type="ECO:0000313" key="14">
    <source>
        <dbReference type="Ensembl" id="ENSCINP00000015741.3"/>
    </source>
</evidence>
<sequence length="540" mass="61084">MATEVSQQLETETEVTEVDRNADQPIPIVVVDDDHRFCLDEEAISSILLKNDVMNLPVAVISVAGAFRKGKSFLLNFFLRYLTNYGMENWLGDSDELLSGFSWRGGSDRDTTGILMWSKVFKISISEGHEIAVVLVDTQGAFDSSSTVKDCATIFALSTMTSSVQVYNISQNIQEDDLQHLELFTEYGRLAMEESSEKPFQSLQFLVRDWSYPYEYTYGYEGGRKLLDKRLELTEQQHEELQRVRTHIRSCFTDLDCFLMPHPGLSVATNPHFNGALKDITDDFKTHLSCLAPLLLSPDKLKTKKINGTEVTAAELVEYYRAYIKIYDGEELPEPKTMLQATAEANNLSAVSKAKDVYINLMEQTCGGDQPFLNPNLLEDKHQEHKQTSLDSFDASRKMGGAEFSLKYREQLETAIQESFDNFVKSNDAKNVFRYARTPAVFFAFGAISYILSGLFGFIYLTSIATVFSLICMSMLVALVVWAYVRYTGDHIAIGQSLEVAADFIWDSFMEKLYETIVKPGTTHIRDEAIKQMTNKIKTN</sequence>
<dbReference type="Pfam" id="PF02263">
    <property type="entry name" value="GBP"/>
    <property type="match status" value="1"/>
</dbReference>
<dbReference type="KEGG" id="cin:100183306"/>
<dbReference type="Ensembl" id="ENSCINT00000015741.3">
    <property type="protein sequence ID" value="ENSCINP00000015741.3"/>
    <property type="gene ID" value="ENSCING00000007678.3"/>
</dbReference>
<dbReference type="PROSITE" id="PS51715">
    <property type="entry name" value="G_GB1_RHD3"/>
    <property type="match status" value="1"/>
</dbReference>
<keyword evidence="4" id="KW-0378">Hydrolase</keyword>
<dbReference type="GO" id="GO:0005525">
    <property type="term" value="F:GTP binding"/>
    <property type="evidence" value="ECO:0000318"/>
    <property type="project" value="GO_Central"/>
</dbReference>
<evidence type="ECO:0000256" key="9">
    <source>
        <dbReference type="ARBA" id="ARBA00023136"/>
    </source>
</evidence>
<dbReference type="InParanoid" id="F6T636"/>
<dbReference type="PANTHER" id="PTHR10751">
    <property type="entry name" value="GUANYLATE BINDING PROTEIN"/>
    <property type="match status" value="1"/>
</dbReference>
<keyword evidence="2 12" id="KW-0812">Transmembrane</keyword>
<dbReference type="InterPro" id="IPR027417">
    <property type="entry name" value="P-loop_NTPase"/>
</dbReference>
<keyword evidence="5" id="KW-0256">Endoplasmic reticulum</keyword>
<dbReference type="GeneTree" id="ENSGT00940000158566"/>
<keyword evidence="6" id="KW-0460">Magnesium</keyword>
<evidence type="ECO:0000256" key="4">
    <source>
        <dbReference type="ARBA" id="ARBA00022801"/>
    </source>
</evidence>
<dbReference type="GeneID" id="100183306"/>
<comment type="catalytic activity">
    <reaction evidence="10">
        <text>GTP + H2O = GDP + phosphate + H(+)</text>
        <dbReference type="Rhea" id="RHEA:19669"/>
        <dbReference type="ChEBI" id="CHEBI:15377"/>
        <dbReference type="ChEBI" id="CHEBI:15378"/>
        <dbReference type="ChEBI" id="CHEBI:37565"/>
        <dbReference type="ChEBI" id="CHEBI:43474"/>
        <dbReference type="ChEBI" id="CHEBI:58189"/>
    </reaction>
    <physiologicalReaction direction="left-to-right" evidence="10">
        <dbReference type="Rhea" id="RHEA:19670"/>
    </physiologicalReaction>
</comment>
<dbReference type="GO" id="GO:0003924">
    <property type="term" value="F:GTPase activity"/>
    <property type="evidence" value="ECO:0000318"/>
    <property type="project" value="GO_Central"/>
</dbReference>
<evidence type="ECO:0000256" key="8">
    <source>
        <dbReference type="ARBA" id="ARBA00023134"/>
    </source>
</evidence>
<dbReference type="GO" id="GO:0051260">
    <property type="term" value="P:protein homooligomerization"/>
    <property type="evidence" value="ECO:0000318"/>
    <property type="project" value="GO_Central"/>
</dbReference>
<comment type="similarity">
    <text evidence="11">Belongs to the TRAFAC class dynamin-like GTPase superfamily. GB1/RHD3 GTPase family.</text>
</comment>
<evidence type="ECO:0000256" key="10">
    <source>
        <dbReference type="ARBA" id="ARBA00049117"/>
    </source>
</evidence>
<dbReference type="GO" id="GO:0005789">
    <property type="term" value="C:endoplasmic reticulum membrane"/>
    <property type="evidence" value="ECO:0007669"/>
    <property type="project" value="UniProtKB-SubCell"/>
</dbReference>
<evidence type="ECO:0000256" key="2">
    <source>
        <dbReference type="ARBA" id="ARBA00022692"/>
    </source>
</evidence>
<dbReference type="OMA" id="TIGINIW"/>
<dbReference type="RefSeq" id="XP_002127593.1">
    <property type="nucleotide sequence ID" value="XM_002127557.3"/>
</dbReference>
<dbReference type="FunFam" id="3.40.50.300:FF:003207">
    <property type="entry name" value="ATLastiN (Endoplasmic reticulum GTPase) related"/>
    <property type="match status" value="1"/>
</dbReference>
<keyword evidence="8" id="KW-0342">GTP-binding</keyword>
<comment type="subcellular location">
    <subcellularLocation>
        <location evidence="1">Endoplasmic reticulum membrane</location>
        <topology evidence="1">Multi-pass membrane protein</topology>
    </subcellularLocation>
</comment>
<feature type="transmembrane region" description="Helical" evidence="12">
    <location>
        <begin position="467"/>
        <end position="485"/>
    </location>
</feature>
<dbReference type="SUPFAM" id="SSF52540">
    <property type="entry name" value="P-loop containing nucleoside triphosphate hydrolases"/>
    <property type="match status" value="1"/>
</dbReference>
<dbReference type="SUPFAM" id="SSF48340">
    <property type="entry name" value="Interferon-induced guanylate-binding protein 1 (GBP1), C-terminal domain"/>
    <property type="match status" value="1"/>
</dbReference>
<dbReference type="InterPro" id="IPR036543">
    <property type="entry name" value="Guanylate-bd_C_sf"/>
</dbReference>
<feature type="domain" description="GB1/RHD3-type G" evidence="13">
    <location>
        <begin position="55"/>
        <end position="325"/>
    </location>
</feature>
<name>F6T636_CIOIN</name>
<dbReference type="AlphaFoldDB" id="F6T636"/>
<reference evidence="14" key="3">
    <citation type="submission" date="2025-09" db="UniProtKB">
        <authorList>
            <consortium name="Ensembl"/>
        </authorList>
    </citation>
    <scope>IDENTIFICATION</scope>
</reference>
<accession>F6T636</accession>
<evidence type="ECO:0000313" key="15">
    <source>
        <dbReference type="Proteomes" id="UP000008144"/>
    </source>
</evidence>
<accession>A0A1W2WH58</accession>
<protein>
    <submittedName>
        <fullName evidence="14">Atlastin-2</fullName>
    </submittedName>
</protein>
<reference evidence="15" key="1">
    <citation type="journal article" date="2002" name="Science">
        <title>The draft genome of Ciona intestinalis: insights into chordate and vertebrate origins.</title>
        <authorList>
            <person name="Dehal P."/>
            <person name="Satou Y."/>
            <person name="Campbell R.K."/>
            <person name="Chapman J."/>
            <person name="Degnan B."/>
            <person name="De Tomaso A."/>
            <person name="Davidson B."/>
            <person name="Di Gregorio A."/>
            <person name="Gelpke M."/>
            <person name="Goodstein D.M."/>
            <person name="Harafuji N."/>
            <person name="Hastings K.E."/>
            <person name="Ho I."/>
            <person name="Hotta K."/>
            <person name="Huang W."/>
            <person name="Kawashima T."/>
            <person name="Lemaire P."/>
            <person name="Martinez D."/>
            <person name="Meinertzhagen I.A."/>
            <person name="Necula S."/>
            <person name="Nonaka M."/>
            <person name="Putnam N."/>
            <person name="Rash S."/>
            <person name="Saiga H."/>
            <person name="Satake M."/>
            <person name="Terry A."/>
            <person name="Yamada L."/>
            <person name="Wang H.G."/>
            <person name="Awazu S."/>
            <person name="Azumi K."/>
            <person name="Boore J."/>
            <person name="Branno M."/>
            <person name="Chin-Bow S."/>
            <person name="DeSantis R."/>
            <person name="Doyle S."/>
            <person name="Francino P."/>
            <person name="Keys D.N."/>
            <person name="Haga S."/>
            <person name="Hayashi H."/>
            <person name="Hino K."/>
            <person name="Imai K.S."/>
            <person name="Inaba K."/>
            <person name="Kano S."/>
            <person name="Kobayashi K."/>
            <person name="Kobayashi M."/>
            <person name="Lee B.I."/>
            <person name="Makabe K.W."/>
            <person name="Manohar C."/>
            <person name="Matassi G."/>
            <person name="Medina M."/>
            <person name="Mochizuki Y."/>
            <person name="Mount S."/>
            <person name="Morishita T."/>
            <person name="Miura S."/>
            <person name="Nakayama A."/>
            <person name="Nishizaka S."/>
            <person name="Nomoto H."/>
            <person name="Ohta F."/>
            <person name="Oishi K."/>
            <person name="Rigoutsos I."/>
            <person name="Sano M."/>
            <person name="Sasaki A."/>
            <person name="Sasakura Y."/>
            <person name="Shoguchi E."/>
            <person name="Shin-i T."/>
            <person name="Spagnuolo A."/>
            <person name="Stainier D."/>
            <person name="Suzuki M.M."/>
            <person name="Tassy O."/>
            <person name="Takatori N."/>
            <person name="Tokuoka M."/>
            <person name="Yagi K."/>
            <person name="Yoshizaki F."/>
            <person name="Wada S."/>
            <person name="Zhang C."/>
            <person name="Hyatt P.D."/>
            <person name="Larimer F."/>
            <person name="Detter C."/>
            <person name="Doggett N."/>
            <person name="Glavina T."/>
            <person name="Hawkins T."/>
            <person name="Richardson P."/>
            <person name="Lucas S."/>
            <person name="Kohara Y."/>
            <person name="Levine M."/>
            <person name="Satoh N."/>
            <person name="Rokhsar D.S."/>
        </authorList>
    </citation>
    <scope>NUCLEOTIDE SEQUENCE [LARGE SCALE GENOMIC DNA]</scope>
</reference>
<evidence type="ECO:0000256" key="12">
    <source>
        <dbReference type="SAM" id="Phobius"/>
    </source>
</evidence>
<dbReference type="FunCoup" id="F6T636">
    <property type="interactions" value="141"/>
</dbReference>
<keyword evidence="7 12" id="KW-1133">Transmembrane helix</keyword>
<evidence type="ECO:0000256" key="7">
    <source>
        <dbReference type="ARBA" id="ARBA00022989"/>
    </source>
</evidence>
<evidence type="ECO:0000256" key="3">
    <source>
        <dbReference type="ARBA" id="ARBA00022741"/>
    </source>
</evidence>
<dbReference type="FunFam" id="1.20.58.420:FF:000001">
    <property type="entry name" value="Atlastin-1 isoform 1"/>
    <property type="match status" value="1"/>
</dbReference>
<evidence type="ECO:0000259" key="13">
    <source>
        <dbReference type="PROSITE" id="PS51715"/>
    </source>
</evidence>
<evidence type="ECO:0000256" key="11">
    <source>
        <dbReference type="PROSITE-ProRule" id="PRU01052"/>
    </source>
</evidence>
<dbReference type="FunFam" id="3.40.50.300:FF:004169">
    <property type="entry name" value="Atlastin 3"/>
    <property type="match status" value="1"/>
</dbReference>
<dbReference type="InterPro" id="IPR030386">
    <property type="entry name" value="G_GB1_RHD3_dom"/>
</dbReference>
<keyword evidence="9 12" id="KW-0472">Membrane</keyword>
<evidence type="ECO:0000256" key="6">
    <source>
        <dbReference type="ARBA" id="ARBA00022842"/>
    </source>
</evidence>
<reference evidence="14" key="2">
    <citation type="submission" date="2025-08" db="UniProtKB">
        <authorList>
            <consortium name="Ensembl"/>
        </authorList>
    </citation>
    <scope>IDENTIFICATION</scope>
</reference>
<feature type="transmembrane region" description="Helical" evidence="12">
    <location>
        <begin position="440"/>
        <end position="461"/>
    </location>
</feature>
<gene>
    <name evidence="14" type="primary">LOC100183306</name>
</gene>
<dbReference type="Gene3D" id="1.20.58.420">
    <property type="entry name" value="AHSP"/>
    <property type="match status" value="1"/>
</dbReference>
<keyword evidence="15" id="KW-1185">Reference proteome</keyword>
<dbReference type="HOGENOM" id="CLU_021447_2_0_1"/>
<dbReference type="Gene3D" id="3.40.50.300">
    <property type="entry name" value="P-loop containing nucleotide triphosphate hydrolases"/>
    <property type="match status" value="1"/>
</dbReference>
<proteinExistence type="inferred from homology"/>